<protein>
    <submittedName>
        <fullName evidence="4">DUF4974 domain-containing protein</fullName>
    </submittedName>
</protein>
<feature type="transmembrane region" description="Helical" evidence="1">
    <location>
        <begin position="96"/>
        <end position="115"/>
    </location>
</feature>
<dbReference type="InterPro" id="IPR006860">
    <property type="entry name" value="FecR"/>
</dbReference>
<dbReference type="InterPro" id="IPR032508">
    <property type="entry name" value="FecR_C"/>
</dbReference>
<dbReference type="GO" id="GO:0016989">
    <property type="term" value="F:sigma factor antagonist activity"/>
    <property type="evidence" value="ECO:0007669"/>
    <property type="project" value="TreeGrafter"/>
</dbReference>
<dbReference type="Gene3D" id="3.55.50.30">
    <property type="match status" value="1"/>
</dbReference>
<proteinExistence type="predicted"/>
<evidence type="ECO:0000259" key="3">
    <source>
        <dbReference type="Pfam" id="PF16344"/>
    </source>
</evidence>
<dbReference type="PANTHER" id="PTHR30273">
    <property type="entry name" value="PERIPLASMIC SIGNAL SENSOR AND SIGMA FACTOR ACTIVATOR FECR-RELATED"/>
    <property type="match status" value="1"/>
</dbReference>
<dbReference type="PANTHER" id="PTHR30273:SF2">
    <property type="entry name" value="PROTEIN FECR"/>
    <property type="match status" value="1"/>
</dbReference>
<keyword evidence="1" id="KW-1133">Transmembrane helix</keyword>
<keyword evidence="1" id="KW-0812">Transmembrane</keyword>
<keyword evidence="1" id="KW-0472">Membrane</keyword>
<evidence type="ECO:0000259" key="2">
    <source>
        <dbReference type="Pfam" id="PF04773"/>
    </source>
</evidence>
<dbReference type="Pfam" id="PF04773">
    <property type="entry name" value="FecR"/>
    <property type="match status" value="1"/>
</dbReference>
<evidence type="ECO:0000313" key="5">
    <source>
        <dbReference type="Proteomes" id="UP000464577"/>
    </source>
</evidence>
<dbReference type="Pfam" id="PF16344">
    <property type="entry name" value="FecR_C"/>
    <property type="match status" value="1"/>
</dbReference>
<dbReference type="InterPro" id="IPR012373">
    <property type="entry name" value="Ferrdict_sens_TM"/>
</dbReference>
<dbReference type="Proteomes" id="UP000464577">
    <property type="component" value="Chromosome"/>
</dbReference>
<gene>
    <name evidence="4" type="ORF">GJR95_37260</name>
</gene>
<dbReference type="AlphaFoldDB" id="A0A6P1W4E6"/>
<sequence>MKSTITKELVVDYLSGKASALQKQLIDEWVLVEENEEQFYAWLEEYEVTHPEYSANVEGAITNYHRFVEQIDAKDVAQPVTISTKKIDRVSYTTNWFHWSIAASFLLFILTIGYLKKEAWYYQTYSTAFGETKSVTLPDGSQVTLNANSSLRLPRWGFTKINRQVFLLGEASFSVKHTATHQPFVVQTNRKFNVVVLGTEFSVFARERKAKIVLSKGKVQLTIQVGPVIQKMMMKPGDLITLDSQNHAQLTTTAQPEMHTAWRGHRYTFDGTTLQEIIYLLAENYGITAQVADKSLLSLTLSGSFTADNADQLAEVVDDVLGLQSTRQDNRMVISQRKP</sequence>
<accession>A0A6P1W4E6</accession>
<keyword evidence="5" id="KW-1185">Reference proteome</keyword>
<feature type="domain" description="Protein FecR C-terminal" evidence="3">
    <location>
        <begin position="267"/>
        <end position="332"/>
    </location>
</feature>
<organism evidence="4 5">
    <name type="scientific">Spirosoma endbachense</name>
    <dbReference type="NCBI Taxonomy" id="2666025"/>
    <lineage>
        <taxon>Bacteria</taxon>
        <taxon>Pseudomonadati</taxon>
        <taxon>Bacteroidota</taxon>
        <taxon>Cytophagia</taxon>
        <taxon>Cytophagales</taxon>
        <taxon>Cytophagaceae</taxon>
        <taxon>Spirosoma</taxon>
    </lineage>
</organism>
<dbReference type="KEGG" id="senf:GJR95_37260"/>
<feature type="domain" description="FecR protein" evidence="2">
    <location>
        <begin position="124"/>
        <end position="220"/>
    </location>
</feature>
<dbReference type="PIRSF" id="PIRSF018266">
    <property type="entry name" value="FecR"/>
    <property type="match status" value="1"/>
</dbReference>
<dbReference type="Gene3D" id="2.60.120.1440">
    <property type="match status" value="1"/>
</dbReference>
<name>A0A6P1W4E6_9BACT</name>
<dbReference type="EMBL" id="CP045997">
    <property type="protein sequence ID" value="QHW00332.1"/>
    <property type="molecule type" value="Genomic_DNA"/>
</dbReference>
<dbReference type="RefSeq" id="WP_162390723.1">
    <property type="nucleotide sequence ID" value="NZ_CP045997.1"/>
</dbReference>
<reference evidence="4 5" key="1">
    <citation type="submission" date="2019-11" db="EMBL/GenBank/DDBJ databases">
        <title>Spirosoma endbachense sp. nov., isolated from a natural salt meadow.</title>
        <authorList>
            <person name="Rojas J."/>
            <person name="Ambika Manirajan B."/>
            <person name="Ratering S."/>
            <person name="Suarez C."/>
            <person name="Geissler-Plaum R."/>
            <person name="Schnell S."/>
        </authorList>
    </citation>
    <scope>NUCLEOTIDE SEQUENCE [LARGE SCALE GENOMIC DNA]</scope>
    <source>
        <strain evidence="4 5">I-24</strain>
    </source>
</reference>
<evidence type="ECO:0000313" key="4">
    <source>
        <dbReference type="EMBL" id="QHW00332.1"/>
    </source>
</evidence>
<evidence type="ECO:0000256" key="1">
    <source>
        <dbReference type="SAM" id="Phobius"/>
    </source>
</evidence>